<comment type="caution">
    <text evidence="2">The sequence shown here is derived from an EMBL/GenBank/DDBJ whole genome shotgun (WGS) entry which is preliminary data.</text>
</comment>
<keyword evidence="1" id="KW-0812">Transmembrane</keyword>
<evidence type="ECO:0000256" key="1">
    <source>
        <dbReference type="SAM" id="Phobius"/>
    </source>
</evidence>
<proteinExistence type="predicted"/>
<name>A0AAE1DPP1_9GAST</name>
<gene>
    <name evidence="2" type="ORF">RRG08_021801</name>
</gene>
<reference evidence="2" key="1">
    <citation type="journal article" date="2023" name="G3 (Bethesda)">
        <title>A reference genome for the long-term kleptoplast-retaining sea slug Elysia crispata morphotype clarki.</title>
        <authorList>
            <person name="Eastman K.E."/>
            <person name="Pendleton A.L."/>
            <person name="Shaikh M.A."/>
            <person name="Suttiyut T."/>
            <person name="Ogas R."/>
            <person name="Tomko P."/>
            <person name="Gavelis G."/>
            <person name="Widhalm J.R."/>
            <person name="Wisecaver J.H."/>
        </authorList>
    </citation>
    <scope>NUCLEOTIDE SEQUENCE</scope>
    <source>
        <strain evidence="2">ECLA1</strain>
    </source>
</reference>
<keyword evidence="3" id="KW-1185">Reference proteome</keyword>
<keyword evidence="1" id="KW-0472">Membrane</keyword>
<keyword evidence="1" id="KW-1133">Transmembrane helix</keyword>
<dbReference type="EMBL" id="JAWDGP010003066">
    <property type="protein sequence ID" value="KAK3777690.1"/>
    <property type="molecule type" value="Genomic_DNA"/>
</dbReference>
<organism evidence="2 3">
    <name type="scientific">Elysia crispata</name>
    <name type="common">lettuce slug</name>
    <dbReference type="NCBI Taxonomy" id="231223"/>
    <lineage>
        <taxon>Eukaryota</taxon>
        <taxon>Metazoa</taxon>
        <taxon>Spiralia</taxon>
        <taxon>Lophotrochozoa</taxon>
        <taxon>Mollusca</taxon>
        <taxon>Gastropoda</taxon>
        <taxon>Heterobranchia</taxon>
        <taxon>Euthyneura</taxon>
        <taxon>Panpulmonata</taxon>
        <taxon>Sacoglossa</taxon>
        <taxon>Placobranchoidea</taxon>
        <taxon>Plakobranchidae</taxon>
        <taxon>Elysia</taxon>
    </lineage>
</organism>
<sequence length="99" mass="10718">MLTSDITFIIIIEPYVSRRIPSYSFFGKTGCNFWKAKHAHRTCSGSGSSSCCGICFTGWIRLYLSCLHRDKGMVFVGTLLSAAVLSGGTFVGTLVGLVL</sequence>
<dbReference type="AlphaFoldDB" id="A0AAE1DPP1"/>
<evidence type="ECO:0000313" key="3">
    <source>
        <dbReference type="Proteomes" id="UP001283361"/>
    </source>
</evidence>
<dbReference type="Proteomes" id="UP001283361">
    <property type="component" value="Unassembled WGS sequence"/>
</dbReference>
<accession>A0AAE1DPP1</accession>
<evidence type="ECO:0000313" key="2">
    <source>
        <dbReference type="EMBL" id="KAK3777690.1"/>
    </source>
</evidence>
<protein>
    <submittedName>
        <fullName evidence="2">Uncharacterized protein</fullName>
    </submittedName>
</protein>
<feature type="transmembrane region" description="Helical" evidence="1">
    <location>
        <begin position="74"/>
        <end position="98"/>
    </location>
</feature>